<dbReference type="Pfam" id="PF03807">
    <property type="entry name" value="F420_oxidored"/>
    <property type="match status" value="1"/>
</dbReference>
<proteinExistence type="predicted"/>
<dbReference type="InterPro" id="IPR036291">
    <property type="entry name" value="NAD(P)-bd_dom_sf"/>
</dbReference>
<reference evidence="3" key="2">
    <citation type="submission" date="2020-09" db="EMBL/GenBank/DDBJ databases">
        <authorList>
            <person name="Sun Q."/>
            <person name="Zhou Y."/>
        </authorList>
    </citation>
    <scope>NUCLEOTIDE SEQUENCE</scope>
    <source>
        <strain evidence="3">CGMCC 1.16067</strain>
    </source>
</reference>
<dbReference type="Proteomes" id="UP000649179">
    <property type="component" value="Unassembled WGS sequence"/>
</dbReference>
<sequence length="250" mass="26509">MPTSAGEAVAVPVGWRVMSTLGTLGAGHIGSTVARLALEAGYDVVLSNSRGPDTLRDLVTDLGPRARAGTAQEAAAADLVLVTVPFARYRDLDPDLLSGRVVLDTMNYYPERDGRVPELDEHRTTTSAMLQQHAPGARVVKTFSGIRWDHLGDLAQPSGAEDRSTLLVAGDDAEAKERAASFLDAIGYDALDAGSLAESWRFENGQPAYTAAYVRDGQTGRVVGEVEGVPADAARLRDLLGRADRGLVLP</sequence>
<evidence type="ECO:0000313" key="3">
    <source>
        <dbReference type="EMBL" id="GGF52995.1"/>
    </source>
</evidence>
<feature type="domain" description="Pyrroline-5-carboxylate reductase catalytic N-terminal" evidence="2">
    <location>
        <begin position="21"/>
        <end position="108"/>
    </location>
</feature>
<evidence type="ECO:0000259" key="2">
    <source>
        <dbReference type="Pfam" id="PF03807"/>
    </source>
</evidence>
<keyword evidence="4" id="KW-1185">Reference proteome</keyword>
<dbReference type="InterPro" id="IPR028939">
    <property type="entry name" value="P5C_Rdtase_cat_N"/>
</dbReference>
<dbReference type="GO" id="GO:0016491">
    <property type="term" value="F:oxidoreductase activity"/>
    <property type="evidence" value="ECO:0007669"/>
    <property type="project" value="UniProtKB-KW"/>
</dbReference>
<evidence type="ECO:0000313" key="4">
    <source>
        <dbReference type="Proteomes" id="UP000649179"/>
    </source>
</evidence>
<dbReference type="EMBL" id="BMKQ01000001">
    <property type="protein sequence ID" value="GGF52995.1"/>
    <property type="molecule type" value="Genomic_DNA"/>
</dbReference>
<dbReference type="PANTHER" id="PTHR14239:SF10">
    <property type="entry name" value="REDUCTASE"/>
    <property type="match status" value="1"/>
</dbReference>
<dbReference type="Gene3D" id="3.40.50.720">
    <property type="entry name" value="NAD(P)-binding Rossmann-like Domain"/>
    <property type="match status" value="1"/>
</dbReference>
<gene>
    <name evidence="3" type="ORF">GCM10011519_28680</name>
</gene>
<dbReference type="SUPFAM" id="SSF51735">
    <property type="entry name" value="NAD(P)-binding Rossmann-fold domains"/>
    <property type="match status" value="1"/>
</dbReference>
<comment type="caution">
    <text evidence="3">The sequence shown here is derived from an EMBL/GenBank/DDBJ whole genome shotgun (WGS) entry which is preliminary data.</text>
</comment>
<accession>A0A917F6P8</accession>
<dbReference type="AlphaFoldDB" id="A0A917F6P8"/>
<evidence type="ECO:0000256" key="1">
    <source>
        <dbReference type="ARBA" id="ARBA00023002"/>
    </source>
</evidence>
<keyword evidence="1" id="KW-0560">Oxidoreductase</keyword>
<protein>
    <submittedName>
        <fullName evidence="3">NADP oxidoreductase</fullName>
    </submittedName>
</protein>
<organism evidence="3 4">
    <name type="scientific">Marmoricola endophyticus</name>
    <dbReference type="NCBI Taxonomy" id="2040280"/>
    <lineage>
        <taxon>Bacteria</taxon>
        <taxon>Bacillati</taxon>
        <taxon>Actinomycetota</taxon>
        <taxon>Actinomycetes</taxon>
        <taxon>Propionibacteriales</taxon>
        <taxon>Nocardioidaceae</taxon>
        <taxon>Marmoricola</taxon>
    </lineage>
</organism>
<dbReference type="InterPro" id="IPR051267">
    <property type="entry name" value="STEAP_metalloreductase"/>
</dbReference>
<reference evidence="3" key="1">
    <citation type="journal article" date="2014" name="Int. J. Syst. Evol. Microbiol.">
        <title>Complete genome sequence of Corynebacterium casei LMG S-19264T (=DSM 44701T), isolated from a smear-ripened cheese.</title>
        <authorList>
            <consortium name="US DOE Joint Genome Institute (JGI-PGF)"/>
            <person name="Walter F."/>
            <person name="Albersmeier A."/>
            <person name="Kalinowski J."/>
            <person name="Ruckert C."/>
        </authorList>
    </citation>
    <scope>NUCLEOTIDE SEQUENCE</scope>
    <source>
        <strain evidence="3">CGMCC 1.16067</strain>
    </source>
</reference>
<name>A0A917F6P8_9ACTN</name>
<dbReference type="PANTHER" id="PTHR14239">
    <property type="entry name" value="DUDULIN-RELATED"/>
    <property type="match status" value="1"/>
</dbReference>